<dbReference type="PANTHER" id="PTHR33333:SF44">
    <property type="entry name" value="SECRETED PROTEIN"/>
    <property type="match status" value="1"/>
</dbReference>
<evidence type="ECO:0000256" key="2">
    <source>
        <dbReference type="SAM" id="Phobius"/>
    </source>
</evidence>
<feature type="region of interest" description="Disordered" evidence="1">
    <location>
        <begin position="51"/>
        <end position="77"/>
    </location>
</feature>
<dbReference type="PANTHER" id="PTHR33333">
    <property type="entry name" value="ERYTHROCYTE MEMBRANE PROTEIN 1-LIKE"/>
    <property type="match status" value="1"/>
</dbReference>
<dbReference type="HOGENOM" id="CLU_1799962_0_0_1"/>
<keyword evidence="2" id="KW-0472">Membrane</keyword>
<dbReference type="InterPro" id="IPR039926">
    <property type="entry name" value="Egg_app_1"/>
</dbReference>
<evidence type="ECO:0000313" key="4">
    <source>
        <dbReference type="Proteomes" id="UP000026915"/>
    </source>
</evidence>
<dbReference type="InParanoid" id="A0A061E9F3"/>
<keyword evidence="2" id="KW-1133">Transmembrane helix</keyword>
<dbReference type="Proteomes" id="UP000026915">
    <property type="component" value="Chromosome 2"/>
</dbReference>
<gene>
    <name evidence="3" type="ORF">TCM_011470</name>
</gene>
<evidence type="ECO:0000313" key="3">
    <source>
        <dbReference type="EMBL" id="EOY01620.1"/>
    </source>
</evidence>
<dbReference type="Gramene" id="EOY01620">
    <property type="protein sequence ID" value="EOY01620"/>
    <property type="gene ID" value="TCM_011470"/>
</dbReference>
<accession>A0A061E9F3</accession>
<evidence type="ECO:0000256" key="1">
    <source>
        <dbReference type="SAM" id="MobiDB-lite"/>
    </source>
</evidence>
<reference evidence="3 4" key="1">
    <citation type="journal article" date="2013" name="Genome Biol.">
        <title>The genome sequence of the most widely cultivated cacao type and its use to identify candidate genes regulating pod color.</title>
        <authorList>
            <person name="Motamayor J.C."/>
            <person name="Mockaitis K."/>
            <person name="Schmutz J."/>
            <person name="Haiminen N."/>
            <person name="Iii D.L."/>
            <person name="Cornejo O."/>
            <person name="Findley S.D."/>
            <person name="Zheng P."/>
            <person name="Utro F."/>
            <person name="Royaert S."/>
            <person name="Saski C."/>
            <person name="Jenkins J."/>
            <person name="Podicheti R."/>
            <person name="Zhao M."/>
            <person name="Scheffler B.E."/>
            <person name="Stack J.C."/>
            <person name="Feltus F.A."/>
            <person name="Mustiga G.M."/>
            <person name="Amores F."/>
            <person name="Phillips W."/>
            <person name="Marelli J.P."/>
            <person name="May G.D."/>
            <person name="Shapiro H."/>
            <person name="Ma J."/>
            <person name="Bustamante C.D."/>
            <person name="Schnell R.J."/>
            <person name="Main D."/>
            <person name="Gilbert D."/>
            <person name="Parida L."/>
            <person name="Kuhn D.N."/>
        </authorList>
    </citation>
    <scope>NUCLEOTIDE SEQUENCE [LARGE SCALE GENOMIC DNA]</scope>
    <source>
        <strain evidence="4">cv. Matina 1-6</strain>
    </source>
</reference>
<sequence>MMLPKEHHDGCSSKDLDLVEFDNFRPNPTMGWSTMKVVNGWSSWLQSLAMDSNEDKDRRRNGAVGTENDDQTLRTEASQSKTLAAGLAAGGAILVGCLIAGLVSFGGSSSKKTMKAPGRNHRIFRDNFEADPKGYFRDLHKRNG</sequence>
<organism evidence="3 4">
    <name type="scientific">Theobroma cacao</name>
    <name type="common">Cacao</name>
    <name type="synonym">Cocoa</name>
    <dbReference type="NCBI Taxonomy" id="3641"/>
    <lineage>
        <taxon>Eukaryota</taxon>
        <taxon>Viridiplantae</taxon>
        <taxon>Streptophyta</taxon>
        <taxon>Embryophyta</taxon>
        <taxon>Tracheophyta</taxon>
        <taxon>Spermatophyta</taxon>
        <taxon>Magnoliopsida</taxon>
        <taxon>eudicotyledons</taxon>
        <taxon>Gunneridae</taxon>
        <taxon>Pentapetalae</taxon>
        <taxon>rosids</taxon>
        <taxon>malvids</taxon>
        <taxon>Malvales</taxon>
        <taxon>Malvaceae</taxon>
        <taxon>Byttnerioideae</taxon>
        <taxon>Theobroma</taxon>
    </lineage>
</organism>
<protein>
    <submittedName>
        <fullName evidence="3">Uncharacterized protein isoform 1</fullName>
    </submittedName>
</protein>
<dbReference type="eggNOG" id="ENOG502SCE5">
    <property type="taxonomic scope" value="Eukaryota"/>
</dbReference>
<keyword evidence="2" id="KW-0812">Transmembrane</keyword>
<proteinExistence type="predicted"/>
<keyword evidence="4" id="KW-1185">Reference proteome</keyword>
<name>A0A061E9F3_THECC</name>
<dbReference type="AlphaFoldDB" id="A0A061E9F3"/>
<feature type="transmembrane region" description="Helical" evidence="2">
    <location>
        <begin position="83"/>
        <end position="105"/>
    </location>
</feature>
<dbReference type="EMBL" id="CM001880">
    <property type="protein sequence ID" value="EOY01620.1"/>
    <property type="molecule type" value="Genomic_DNA"/>
</dbReference>